<dbReference type="EMBL" id="NXII01000003">
    <property type="protein sequence ID" value="RXI42474.1"/>
    <property type="molecule type" value="Genomic_DNA"/>
</dbReference>
<gene>
    <name evidence="1" type="ORF">CP963_02945</name>
</gene>
<organism evidence="1 2">
    <name type="scientific">Arcobacter cloacae</name>
    <dbReference type="NCBI Taxonomy" id="1054034"/>
    <lineage>
        <taxon>Bacteria</taxon>
        <taxon>Pseudomonadati</taxon>
        <taxon>Campylobacterota</taxon>
        <taxon>Epsilonproteobacteria</taxon>
        <taxon>Campylobacterales</taxon>
        <taxon>Arcobacteraceae</taxon>
        <taxon>Arcobacter</taxon>
    </lineage>
</organism>
<name>A0A6M8N4P2_9BACT</name>
<comment type="caution">
    <text evidence="1">The sequence shown here is derived from an EMBL/GenBank/DDBJ whole genome shotgun (WGS) entry which is preliminary data.</text>
</comment>
<proteinExistence type="predicted"/>
<protein>
    <submittedName>
        <fullName evidence="1">Uncharacterized protein</fullName>
    </submittedName>
</protein>
<sequence length="344" mass="40801">MEELINQKRKELIGNWFYNIKYSIENEEILFITNRENTLTFENEINHLLNMYIIPTTHEGKEYNIFNSIDLKKNKTLLSKKNIILIGYEQLIINNFFLDRKILCYNFIDGINLNEIKLDNIELYSKKPVLSNDEKDLIYLNKLVPYELINKSSHMLNCFITNVYGEYSYFKETSFKYLIKDTNLDEDLENLWNKNIMITKPINSIFENNLEKHYLYNDIIILKEKGFLTSRLSIVLYRKALFNIDATITEVGRYFNKILGVKSQTIDLIKICRDSSVNYNILSKTKVKAYNLNIKAKSEKEIKLETELEIKIHIAKKLLYFTDIEEKTISKIVELPISIIKKYK</sequence>
<evidence type="ECO:0000313" key="1">
    <source>
        <dbReference type="EMBL" id="RXI42474.1"/>
    </source>
</evidence>
<dbReference type="Proteomes" id="UP000290378">
    <property type="component" value="Unassembled WGS sequence"/>
</dbReference>
<evidence type="ECO:0000313" key="2">
    <source>
        <dbReference type="Proteomes" id="UP000290378"/>
    </source>
</evidence>
<dbReference type="AlphaFoldDB" id="A0A6M8N4P2"/>
<keyword evidence="2" id="KW-1185">Reference proteome</keyword>
<dbReference type="RefSeq" id="WP_129012802.1">
    <property type="nucleotide sequence ID" value="NZ_CBCSEI010000001.1"/>
</dbReference>
<reference evidence="1 2" key="1">
    <citation type="submission" date="2017-09" db="EMBL/GenBank/DDBJ databases">
        <title>Genomics of the genus Arcobacter.</title>
        <authorList>
            <person name="Perez-Cataluna A."/>
            <person name="Figueras M.J."/>
            <person name="Salas-Masso N."/>
        </authorList>
    </citation>
    <scope>NUCLEOTIDE SEQUENCE [LARGE SCALE GENOMIC DNA]</scope>
    <source>
        <strain evidence="1 2">CECT 7834</strain>
    </source>
</reference>
<accession>A0A6M8N4P2</accession>